<dbReference type="InterPro" id="IPR019405">
    <property type="entry name" value="Lactonase_7-beta_prop"/>
</dbReference>
<gene>
    <name evidence="4" type="ORF">ABK905_11220</name>
</gene>
<keyword evidence="2" id="KW-0119">Carbohydrate metabolism</keyword>
<evidence type="ECO:0000256" key="1">
    <source>
        <dbReference type="ARBA" id="ARBA00005564"/>
    </source>
</evidence>
<dbReference type="InterPro" id="IPR050282">
    <property type="entry name" value="Cycloisomerase_2"/>
</dbReference>
<dbReference type="AlphaFoldDB" id="A0AAU7QEC7"/>
<dbReference type="GO" id="GO:0006006">
    <property type="term" value="P:glucose metabolic process"/>
    <property type="evidence" value="ECO:0007669"/>
    <property type="project" value="UniProtKB-KW"/>
</dbReference>
<name>A0AAU7QEC7_9GAMM</name>
<dbReference type="EMBL" id="CP157947">
    <property type="protein sequence ID" value="XBS71445.1"/>
    <property type="molecule type" value="Genomic_DNA"/>
</dbReference>
<evidence type="ECO:0000313" key="4">
    <source>
        <dbReference type="EMBL" id="XBS71445.1"/>
    </source>
</evidence>
<dbReference type="EC" id="3.1.1.-" evidence="4"/>
<proteinExistence type="inferred from homology"/>
<comment type="similarity">
    <text evidence="1">Belongs to the cycloisomerase 2 family.</text>
</comment>
<dbReference type="PANTHER" id="PTHR30344">
    <property type="entry name" value="6-PHOSPHOGLUCONOLACTONASE-RELATED"/>
    <property type="match status" value="1"/>
</dbReference>
<keyword evidence="4" id="KW-0378">Hydrolase</keyword>
<reference evidence="4" key="1">
    <citation type="submission" date="2024-06" db="EMBL/GenBank/DDBJ databases">
        <authorList>
            <person name="Coelho C."/>
            <person name="Bento M."/>
            <person name="Garcia E."/>
            <person name="Camelo A."/>
            <person name="Brandao I."/>
            <person name="Espirito Santo C."/>
            <person name="Trovao J."/>
            <person name="Verissimo A."/>
            <person name="Costa J."/>
            <person name="Tiago I."/>
        </authorList>
    </citation>
    <scope>NUCLEOTIDE SEQUENCE</scope>
    <source>
        <strain evidence="4">KWT182</strain>
    </source>
</reference>
<dbReference type="GO" id="GO:0017057">
    <property type="term" value="F:6-phosphogluconolactonase activity"/>
    <property type="evidence" value="ECO:0007669"/>
    <property type="project" value="TreeGrafter"/>
</dbReference>
<dbReference type="SUPFAM" id="SSF51004">
    <property type="entry name" value="C-terminal (heme d1) domain of cytochrome cd1-nitrite reductase"/>
    <property type="match status" value="1"/>
</dbReference>
<evidence type="ECO:0000256" key="3">
    <source>
        <dbReference type="SAM" id="MobiDB-lite"/>
    </source>
</evidence>
<feature type="region of interest" description="Disordered" evidence="3">
    <location>
        <begin position="85"/>
        <end position="105"/>
    </location>
</feature>
<keyword evidence="2" id="KW-0313">Glucose metabolism</keyword>
<dbReference type="Gene3D" id="2.130.10.10">
    <property type="entry name" value="YVTN repeat-like/Quinoprotein amine dehydrogenase"/>
    <property type="match status" value="1"/>
</dbReference>
<organism evidence="4">
    <name type="scientific">Acerihabitans sp. KWT182</name>
    <dbReference type="NCBI Taxonomy" id="3157919"/>
    <lineage>
        <taxon>Bacteria</taxon>
        <taxon>Pseudomonadati</taxon>
        <taxon>Pseudomonadota</taxon>
        <taxon>Gammaproteobacteria</taxon>
        <taxon>Enterobacterales</taxon>
        <taxon>Pectobacteriaceae</taxon>
        <taxon>Acerihabitans</taxon>
    </lineage>
</organism>
<dbReference type="Pfam" id="PF10282">
    <property type="entry name" value="Lactonase"/>
    <property type="match status" value="1"/>
</dbReference>
<protein>
    <submittedName>
        <fullName evidence="4">Lactonase family protein</fullName>
        <ecNumber evidence="4">3.1.1.-</ecNumber>
    </submittedName>
</protein>
<evidence type="ECO:0000256" key="2">
    <source>
        <dbReference type="ARBA" id="ARBA00022526"/>
    </source>
</evidence>
<sequence length="374" mass="40406">MTQFAYIGCYTSRLRGARGRGIAVYEIDNRGAWSLRQRVEPVQENPSWLALDTERGVLHAVHGDGTSLASYRRDASSGLLTLLGQQETGPQNPHPALDPRQRNNPVHVAADPGGRYLLAANHGAGNVAVFPLDDEGLPGQPCSIWPIPGRPSPEHGYPGLSRPHEIVFDPAGKHFALPIQGRNAGNGIDMVRIYAFSAGRCVLADEVIMPQGSWPRHAKFHPDGRYFYLLSELGNRVDVFGYNPSTGALSLRQTLGSLPPGYAGESGASEIVVHPNGRFLYAANRGHDSVGAFGIDPADGTLHPVGWVPCGGKSPRFTTLSPDGRRFYSANEESDTLTEFHVDMRTGMLSETGRVIDTPSPTCIIFAPGRQSQP</sequence>
<dbReference type="PANTHER" id="PTHR30344:SF1">
    <property type="entry name" value="6-PHOSPHOGLUCONOLACTONASE"/>
    <property type="match status" value="1"/>
</dbReference>
<dbReference type="InterPro" id="IPR011048">
    <property type="entry name" value="Haem_d1_sf"/>
</dbReference>
<accession>A0AAU7QEC7</accession>
<dbReference type="InterPro" id="IPR015943">
    <property type="entry name" value="WD40/YVTN_repeat-like_dom_sf"/>
</dbReference>